<dbReference type="InterPro" id="IPR045279">
    <property type="entry name" value="ARR-like"/>
</dbReference>
<dbReference type="SUPFAM" id="SSF52172">
    <property type="entry name" value="CheY-like"/>
    <property type="match status" value="1"/>
</dbReference>
<evidence type="ECO:0000256" key="3">
    <source>
        <dbReference type="ARBA" id="ARBA00023163"/>
    </source>
</evidence>
<dbReference type="OrthoDB" id="60033at2759"/>
<reference evidence="4" key="1">
    <citation type="journal article" date="2025" name="Foods">
        <title>Unveiling the Microbial Signatures of Arabica Coffee Cherries: Insights into Ripeness Specific Diversity, Functional Traits, and Implications for Quality and Safety.</title>
        <authorList>
            <consortium name="RefSeq"/>
            <person name="Tenea G.N."/>
            <person name="Cifuentes V."/>
            <person name="Reyes P."/>
            <person name="Cevallos-Vallejos M."/>
        </authorList>
    </citation>
    <scope>NUCLEOTIDE SEQUENCE [LARGE SCALE GENOMIC DNA]</scope>
</reference>
<keyword evidence="2" id="KW-0805">Transcription regulation</keyword>
<dbReference type="PANTHER" id="PTHR43874:SF205">
    <property type="entry name" value="TWO-COMPONENT RESPONSE REGULATOR ORR23"/>
    <property type="match status" value="1"/>
</dbReference>
<dbReference type="GO" id="GO:0000160">
    <property type="term" value="P:phosphorelay signal transduction system"/>
    <property type="evidence" value="ECO:0007669"/>
    <property type="project" value="UniProtKB-KW"/>
</dbReference>
<dbReference type="Proteomes" id="UP001652660">
    <property type="component" value="Chromosome 11c"/>
</dbReference>
<dbReference type="AlphaFoldDB" id="A0A6P6V1Q8"/>
<sequence length="162" mass="19088">MSYGTFATGDCDGYVSVWDGNNKKRLYQSHSTYSTQNTQQAVLKMLRENKDRFDLVLRDVHMPDMDGYKLLELVGLEMDLPVMRKRSLIPRNKGSLLMKTRLFREIEMSVTGIRIQVTEIRMGNLIKRGRMKKMRVKMTDMIMKIQQHRSSLTLLFCYWLII</sequence>
<evidence type="ECO:0000256" key="1">
    <source>
        <dbReference type="ARBA" id="ARBA00023012"/>
    </source>
</evidence>
<name>A0A6P6V1Q8_COFAR</name>
<gene>
    <name evidence="5" type="primary">LOC113716793</name>
</gene>
<evidence type="ECO:0000313" key="5">
    <source>
        <dbReference type="RefSeq" id="XP_027097038.1"/>
    </source>
</evidence>
<dbReference type="RefSeq" id="XP_027097038.1">
    <property type="nucleotide sequence ID" value="XM_027241237.2"/>
</dbReference>
<evidence type="ECO:0000256" key="2">
    <source>
        <dbReference type="ARBA" id="ARBA00023015"/>
    </source>
</evidence>
<proteinExistence type="predicted"/>
<dbReference type="GO" id="GO:0009736">
    <property type="term" value="P:cytokinin-activated signaling pathway"/>
    <property type="evidence" value="ECO:0007669"/>
    <property type="project" value="InterPro"/>
</dbReference>
<keyword evidence="4" id="KW-1185">Reference proteome</keyword>
<dbReference type="InterPro" id="IPR011006">
    <property type="entry name" value="CheY-like_superfamily"/>
</dbReference>
<evidence type="ECO:0000313" key="4">
    <source>
        <dbReference type="Proteomes" id="UP001652660"/>
    </source>
</evidence>
<reference evidence="5" key="2">
    <citation type="submission" date="2025-08" db="UniProtKB">
        <authorList>
            <consortium name="RefSeq"/>
        </authorList>
    </citation>
    <scope>IDENTIFICATION</scope>
    <source>
        <tissue evidence="5">Leaves</tissue>
    </source>
</reference>
<accession>A0A6P6V1Q8</accession>
<dbReference type="PANTHER" id="PTHR43874">
    <property type="entry name" value="TWO-COMPONENT RESPONSE REGULATOR"/>
    <property type="match status" value="1"/>
</dbReference>
<organism evidence="4 5">
    <name type="scientific">Coffea arabica</name>
    <name type="common">Arabian coffee</name>
    <dbReference type="NCBI Taxonomy" id="13443"/>
    <lineage>
        <taxon>Eukaryota</taxon>
        <taxon>Viridiplantae</taxon>
        <taxon>Streptophyta</taxon>
        <taxon>Embryophyta</taxon>
        <taxon>Tracheophyta</taxon>
        <taxon>Spermatophyta</taxon>
        <taxon>Magnoliopsida</taxon>
        <taxon>eudicotyledons</taxon>
        <taxon>Gunneridae</taxon>
        <taxon>Pentapetalae</taxon>
        <taxon>asterids</taxon>
        <taxon>lamiids</taxon>
        <taxon>Gentianales</taxon>
        <taxon>Rubiaceae</taxon>
        <taxon>Ixoroideae</taxon>
        <taxon>Gardenieae complex</taxon>
        <taxon>Bertiereae - Coffeeae clade</taxon>
        <taxon>Coffeeae</taxon>
        <taxon>Coffea</taxon>
    </lineage>
</organism>
<keyword evidence="1" id="KW-0902">Two-component regulatory system</keyword>
<dbReference type="GeneID" id="113716793"/>
<keyword evidence="3" id="KW-0804">Transcription</keyword>
<dbReference type="Gene3D" id="3.40.50.2300">
    <property type="match status" value="1"/>
</dbReference>
<protein>
    <submittedName>
        <fullName evidence="5">Uncharacterized protein isoform X1</fullName>
    </submittedName>
</protein>